<comment type="caution">
    <text evidence="1">The sequence shown here is derived from an EMBL/GenBank/DDBJ whole genome shotgun (WGS) entry which is preliminary data.</text>
</comment>
<evidence type="ECO:0000313" key="2">
    <source>
        <dbReference type="Proteomes" id="UP000198034"/>
    </source>
</evidence>
<dbReference type="Proteomes" id="UP000198034">
    <property type="component" value="Unassembled WGS sequence"/>
</dbReference>
<dbReference type="AlphaFoldDB" id="A0A2D0AHM5"/>
<organism evidence="1 2">
    <name type="scientific">Flavobacterium columnare</name>
    <dbReference type="NCBI Taxonomy" id="996"/>
    <lineage>
        <taxon>Bacteria</taxon>
        <taxon>Pseudomonadati</taxon>
        <taxon>Bacteroidota</taxon>
        <taxon>Flavobacteriia</taxon>
        <taxon>Flavobacteriales</taxon>
        <taxon>Flavobacteriaceae</taxon>
        <taxon>Flavobacterium</taxon>
    </lineage>
</organism>
<proteinExistence type="predicted"/>
<accession>A0A2D0AHM5</accession>
<dbReference type="EMBL" id="MTCY01000037">
    <property type="protein sequence ID" value="OWP75677.1"/>
    <property type="molecule type" value="Genomic_DNA"/>
</dbReference>
<reference evidence="1 2" key="1">
    <citation type="journal article" date="2017" name="Infect. Genet. Evol.">
        <title>Comparative genome analysis of fish pathogen Flavobacterium columnare reveals extensive sequence diversity within the species.</title>
        <authorList>
            <person name="Kayansamruaj P."/>
            <person name="Dong H.T."/>
            <person name="Hirono I."/>
            <person name="Kondo H."/>
            <person name="Senapin S."/>
            <person name="Rodkhum C."/>
        </authorList>
    </citation>
    <scope>NUCLEOTIDE SEQUENCE [LARGE SCALE GENOMIC DNA]</scope>
    <source>
        <strain evidence="1 2">1214</strain>
    </source>
</reference>
<gene>
    <name evidence="1" type="ORF">BWK62_11455</name>
</gene>
<evidence type="ECO:0000313" key="1">
    <source>
        <dbReference type="EMBL" id="OWP75677.1"/>
    </source>
</evidence>
<dbReference type="OrthoDB" id="1337148at2"/>
<sequence length="185" mass="22502">MKKYTTIEWKKALLWLIPPLLRKRTHFDWLNVLLSPLKKIYEETLYKMQHTGQVIYLEKVLNETFNTSKTYNPNYSTKIKKDNALIFIDETIKPKHQYIYLHSEYEQKKYIIPPKIYLNDEPEKNELLKPLYLVHKDDSKVRYADFRVFIPNSISFMKSKYRDILDFYKLAGKTYEFIKYTPKNQ</sequence>
<protein>
    <submittedName>
        <fullName evidence="1">Uncharacterized protein</fullName>
    </submittedName>
</protein>
<name>A0A2D0AHM5_9FLAO</name>